<dbReference type="EMBL" id="MBFR01000374">
    <property type="protein sequence ID" value="PVU88547.1"/>
    <property type="molecule type" value="Genomic_DNA"/>
</dbReference>
<proteinExistence type="predicted"/>
<dbReference type="Proteomes" id="UP000245383">
    <property type="component" value="Unassembled WGS sequence"/>
</dbReference>
<evidence type="ECO:0000313" key="3">
    <source>
        <dbReference type="Proteomes" id="UP000245383"/>
    </source>
</evidence>
<gene>
    <name evidence="2" type="ORF">BB561_005788</name>
</gene>
<name>A0A2T9Y8A0_9FUNG</name>
<dbReference type="STRING" id="133385.A0A2T9Y8A0"/>
<evidence type="ECO:0000313" key="2">
    <source>
        <dbReference type="EMBL" id="PVU88547.1"/>
    </source>
</evidence>
<keyword evidence="1" id="KW-0732">Signal</keyword>
<accession>A0A2T9Y8A0</accession>
<protein>
    <submittedName>
        <fullName evidence="2">Uncharacterized protein</fullName>
    </submittedName>
</protein>
<comment type="caution">
    <text evidence="2">The sequence shown here is derived from an EMBL/GenBank/DDBJ whole genome shotgun (WGS) entry which is preliminary data.</text>
</comment>
<dbReference type="AlphaFoldDB" id="A0A2T9Y8A0"/>
<feature type="signal peptide" evidence="1">
    <location>
        <begin position="1"/>
        <end position="17"/>
    </location>
</feature>
<dbReference type="OrthoDB" id="2446696at2759"/>
<feature type="chain" id="PRO_5015595438" evidence="1">
    <location>
        <begin position="18"/>
        <end position="192"/>
    </location>
</feature>
<organism evidence="2 3">
    <name type="scientific">Smittium simulii</name>
    <dbReference type="NCBI Taxonomy" id="133385"/>
    <lineage>
        <taxon>Eukaryota</taxon>
        <taxon>Fungi</taxon>
        <taxon>Fungi incertae sedis</taxon>
        <taxon>Zoopagomycota</taxon>
        <taxon>Kickxellomycotina</taxon>
        <taxon>Harpellomycetes</taxon>
        <taxon>Harpellales</taxon>
        <taxon>Legeriomycetaceae</taxon>
        <taxon>Smittium</taxon>
    </lineage>
</organism>
<keyword evidence="3" id="KW-1185">Reference proteome</keyword>
<evidence type="ECO:0000256" key="1">
    <source>
        <dbReference type="SAM" id="SignalP"/>
    </source>
</evidence>
<reference evidence="2 3" key="1">
    <citation type="journal article" date="2018" name="MBio">
        <title>Comparative Genomics Reveals the Core Gene Toolbox for the Fungus-Insect Symbiosis.</title>
        <authorList>
            <person name="Wang Y."/>
            <person name="Stata M."/>
            <person name="Wang W."/>
            <person name="Stajich J.E."/>
            <person name="White M.M."/>
            <person name="Moncalvo J.M."/>
        </authorList>
    </citation>
    <scope>NUCLEOTIDE SEQUENCE [LARGE SCALE GENOMIC DNA]</scope>
    <source>
        <strain evidence="2 3">SWE-8-4</strain>
    </source>
</reference>
<sequence length="192" mass="21725">MTLATASFLTLIHTSRLLILERISVSPAPMNQSHHSTANLEYFFSTKVLNSRQLCWSELLGNYNVMMIHLPGLTNKKSDALSQRPGTILKRGDATHSLNLLNPNQIFIASLEYSVSDSEIINLILKLYASDPKIAHLLYLLKNPDSESNYLTKKALGNYRLYDGLILHICIIYVLENINSKYKYPRIATICL</sequence>